<dbReference type="EMBL" id="CAJNOO010000163">
    <property type="protein sequence ID" value="CAF0835298.1"/>
    <property type="molecule type" value="Genomic_DNA"/>
</dbReference>
<name>A0A813UXJ1_9BILA</name>
<dbReference type="Pfam" id="PF09949">
    <property type="entry name" value="APP1_cat"/>
    <property type="match status" value="1"/>
</dbReference>
<evidence type="ECO:0000313" key="3">
    <source>
        <dbReference type="Proteomes" id="UP000663882"/>
    </source>
</evidence>
<dbReference type="PANTHER" id="PTHR28208:SF1">
    <property type="entry name" value="FILAMENT ORGANIZATION PROTEIN APP1-LIKE, PUTATIVE (AFU_ORTHOLOGUE AFUA_1G06650)-RELATED"/>
    <property type="match status" value="1"/>
</dbReference>
<organism evidence="2 3">
    <name type="scientific">Rotaria sordida</name>
    <dbReference type="NCBI Taxonomy" id="392033"/>
    <lineage>
        <taxon>Eukaryota</taxon>
        <taxon>Metazoa</taxon>
        <taxon>Spiralia</taxon>
        <taxon>Gnathifera</taxon>
        <taxon>Rotifera</taxon>
        <taxon>Eurotatoria</taxon>
        <taxon>Bdelloidea</taxon>
        <taxon>Philodinida</taxon>
        <taxon>Philodinidae</taxon>
        <taxon>Rotaria</taxon>
    </lineage>
</organism>
<dbReference type="AlphaFoldDB" id="A0A813UXJ1"/>
<accession>A0A813UXJ1</accession>
<evidence type="ECO:0000259" key="1">
    <source>
        <dbReference type="Pfam" id="PF09949"/>
    </source>
</evidence>
<evidence type="ECO:0000313" key="2">
    <source>
        <dbReference type="EMBL" id="CAF0835298.1"/>
    </source>
</evidence>
<gene>
    <name evidence="2" type="ORF">RFH988_LOCUS5659</name>
</gene>
<dbReference type="GO" id="GO:0008195">
    <property type="term" value="F:phosphatidate phosphatase activity"/>
    <property type="evidence" value="ECO:0007669"/>
    <property type="project" value="InterPro"/>
</dbReference>
<dbReference type="InterPro" id="IPR019236">
    <property type="entry name" value="APP1_cat"/>
</dbReference>
<comment type="caution">
    <text evidence="2">The sequence shown here is derived from an EMBL/GenBank/DDBJ whole genome shotgun (WGS) entry which is preliminary data.</text>
</comment>
<dbReference type="OrthoDB" id="2117591at2759"/>
<dbReference type="PANTHER" id="PTHR28208">
    <property type="entry name" value="PHOSPHATIDATE PHOSPHATASE APP1"/>
    <property type="match status" value="1"/>
</dbReference>
<dbReference type="InterPro" id="IPR052935">
    <property type="entry name" value="Mg2+_PAP"/>
</dbReference>
<protein>
    <recommendedName>
        <fullName evidence="1">Phosphatidate phosphatase APP1 catalytic domain-containing protein</fullName>
    </recommendedName>
</protein>
<dbReference type="Proteomes" id="UP000663882">
    <property type="component" value="Unassembled WGS sequence"/>
</dbReference>
<proteinExistence type="predicted"/>
<sequence length="357" mass="41759">MRDILFVLLIFVTISKIIDGFLFAKQGLFLVPSVAFRDHSSTSNSLSSDWILYNQGWYYEENPVQTLLMEKTLELIVQKDLDRNRIKMFTAEGKKRQDVCIDGLNREMCARTDDVGRIKNTFIMTNQEIELFRQPGGNGGKVLFQVSVPKRNLYATGEIYLCDDHGITFISDIDDTIKITQVTSSIQTLINTFSGEFKPVSGMADIYRYWERKYNATFAYLTASPDQLYPFLKEFFDREHFPSGSAHMRHFTWLDVNFITFFMSSNYIKKKTETLLMFLQNTKHRLFILIGDIFQKDPDIYASIYAQYPNRIARIFIRKFKNDNDGQQRLETIFKDIPRTKWATFETGDDLPKDIFM</sequence>
<reference evidence="2" key="1">
    <citation type="submission" date="2021-02" db="EMBL/GenBank/DDBJ databases">
        <authorList>
            <person name="Nowell W R."/>
        </authorList>
    </citation>
    <scope>NUCLEOTIDE SEQUENCE</scope>
</reference>
<feature type="domain" description="Phosphatidate phosphatase APP1 catalytic" evidence="1">
    <location>
        <begin position="167"/>
        <end position="319"/>
    </location>
</feature>